<dbReference type="EMBL" id="LCZI01001384">
    <property type="protein sequence ID" value="KKZ60964.1"/>
    <property type="molecule type" value="Genomic_DNA"/>
</dbReference>
<name>A0A0G2IYY0_9EURO</name>
<accession>A0A0G2IYY0</accession>
<sequence>MLHLGRVNLYHLGSRLFRHGLDQDRNRVLQLDVSRSFPLPPPTNNHWAHSTRTPSEYACPQAKSLSPIHNSSTDALLLNLPTCSASIPSPGPVPWTYRRTRSFCGLSPLTFIKASSFLPSRSSVSLTRNLRSSSPAVFNLQQNDKSAA</sequence>
<dbReference type="Proteomes" id="UP000034164">
    <property type="component" value="Unassembled WGS sequence"/>
</dbReference>
<proteinExistence type="predicted"/>
<dbReference type="AlphaFoldDB" id="A0A0G2IYY0"/>
<dbReference type="VEuPathDB" id="FungiDB:EMCG_04387"/>
<gene>
    <name evidence="1" type="ORF">EMCG_04387</name>
</gene>
<protein>
    <submittedName>
        <fullName evidence="1">Uncharacterized protein</fullName>
    </submittedName>
</protein>
<comment type="caution">
    <text evidence="1">The sequence shown here is derived from an EMBL/GenBank/DDBJ whole genome shotgun (WGS) entry which is preliminary data.</text>
</comment>
<reference evidence="2" key="1">
    <citation type="journal article" date="2015" name="PLoS Genet.">
        <title>The dynamic genome and transcriptome of the human fungal pathogen Blastomyces and close relative Emmonsia.</title>
        <authorList>
            <person name="Munoz J.F."/>
            <person name="Gauthier G.M."/>
            <person name="Desjardins C.A."/>
            <person name="Gallo J.E."/>
            <person name="Holder J."/>
            <person name="Sullivan T.D."/>
            <person name="Marty A.J."/>
            <person name="Carmen J.C."/>
            <person name="Chen Z."/>
            <person name="Ding L."/>
            <person name="Gujja S."/>
            <person name="Magrini V."/>
            <person name="Misas E."/>
            <person name="Mitreva M."/>
            <person name="Priest M."/>
            <person name="Saif S."/>
            <person name="Whiston E.A."/>
            <person name="Young S."/>
            <person name="Zeng Q."/>
            <person name="Goldman W.E."/>
            <person name="Mardis E.R."/>
            <person name="Taylor J.W."/>
            <person name="McEwen J.G."/>
            <person name="Clay O.K."/>
            <person name="Klein B.S."/>
            <person name="Cuomo C.A."/>
        </authorList>
    </citation>
    <scope>NUCLEOTIDE SEQUENCE [LARGE SCALE GENOMIC DNA]</scope>
    <source>
        <strain evidence="2">UAMH 3008</strain>
    </source>
</reference>
<evidence type="ECO:0000313" key="2">
    <source>
        <dbReference type="Proteomes" id="UP000034164"/>
    </source>
</evidence>
<organism evidence="1 2">
    <name type="scientific">[Emmonsia] crescens</name>
    <dbReference type="NCBI Taxonomy" id="73230"/>
    <lineage>
        <taxon>Eukaryota</taxon>
        <taxon>Fungi</taxon>
        <taxon>Dikarya</taxon>
        <taxon>Ascomycota</taxon>
        <taxon>Pezizomycotina</taxon>
        <taxon>Eurotiomycetes</taxon>
        <taxon>Eurotiomycetidae</taxon>
        <taxon>Onygenales</taxon>
        <taxon>Ajellomycetaceae</taxon>
        <taxon>Emergomyces</taxon>
    </lineage>
</organism>
<evidence type="ECO:0000313" key="1">
    <source>
        <dbReference type="EMBL" id="KKZ60964.1"/>
    </source>
</evidence>